<comment type="caution">
    <text evidence="1">The sequence shown here is derived from an EMBL/GenBank/DDBJ whole genome shotgun (WGS) entry which is preliminary data.</text>
</comment>
<organism evidence="1 2">
    <name type="scientific">Acanthoscelides obtectus</name>
    <name type="common">Bean weevil</name>
    <name type="synonym">Bruchus obtectus</name>
    <dbReference type="NCBI Taxonomy" id="200917"/>
    <lineage>
        <taxon>Eukaryota</taxon>
        <taxon>Metazoa</taxon>
        <taxon>Ecdysozoa</taxon>
        <taxon>Arthropoda</taxon>
        <taxon>Hexapoda</taxon>
        <taxon>Insecta</taxon>
        <taxon>Pterygota</taxon>
        <taxon>Neoptera</taxon>
        <taxon>Endopterygota</taxon>
        <taxon>Coleoptera</taxon>
        <taxon>Polyphaga</taxon>
        <taxon>Cucujiformia</taxon>
        <taxon>Chrysomeloidea</taxon>
        <taxon>Chrysomelidae</taxon>
        <taxon>Bruchinae</taxon>
        <taxon>Bruchini</taxon>
        <taxon>Acanthoscelides</taxon>
    </lineage>
</organism>
<keyword evidence="2" id="KW-1185">Reference proteome</keyword>
<evidence type="ECO:0000313" key="1">
    <source>
        <dbReference type="EMBL" id="CAH1989172.1"/>
    </source>
</evidence>
<protein>
    <submittedName>
        <fullName evidence="1">Uncharacterized protein</fullName>
    </submittedName>
</protein>
<name>A0A9P0LA19_ACAOB</name>
<dbReference type="EMBL" id="CAKOFQ010007058">
    <property type="protein sequence ID" value="CAH1989172.1"/>
    <property type="molecule type" value="Genomic_DNA"/>
</dbReference>
<sequence length="197" mass="22882">MIKEPTENNIKEFRDYGNLLNDIIKIGNTEFHDNKIKQNNNSSRILGECVKDISGRENKNKTITKIKNEDNKYATAREFVKHFTNIGKKLAEKILQTRPIKQMHKLSVLTLPCAYILECLLHVRKNVDNYDRNLRFHSYDTRYHNGMSIPYSRIDNSSDGHNYYGIKFFNALPESSPVLKLDVSAGDPFSKSKERNQ</sequence>
<proteinExistence type="predicted"/>
<gene>
    <name evidence="1" type="ORF">ACAOBT_LOCUS18869</name>
</gene>
<dbReference type="Proteomes" id="UP001152888">
    <property type="component" value="Unassembled WGS sequence"/>
</dbReference>
<reference evidence="1" key="1">
    <citation type="submission" date="2022-03" db="EMBL/GenBank/DDBJ databases">
        <authorList>
            <person name="Sayadi A."/>
        </authorList>
    </citation>
    <scope>NUCLEOTIDE SEQUENCE</scope>
</reference>
<accession>A0A9P0LA19</accession>
<evidence type="ECO:0000313" key="2">
    <source>
        <dbReference type="Proteomes" id="UP001152888"/>
    </source>
</evidence>
<dbReference type="OrthoDB" id="6775503at2759"/>
<dbReference type="AlphaFoldDB" id="A0A9P0LA19"/>